<name>A0A1I5W9Y1_9RHOB</name>
<evidence type="ECO:0000313" key="2">
    <source>
        <dbReference type="Proteomes" id="UP000199356"/>
    </source>
</evidence>
<sequence length="29" mass="3311">MESGYQERHFQALQGVQNFSNDEGIKSLP</sequence>
<dbReference type="AlphaFoldDB" id="A0A1I5W9Y1"/>
<gene>
    <name evidence="1" type="ORF">SAMN04488047_14213</name>
</gene>
<dbReference type="Proteomes" id="UP000199356">
    <property type="component" value="Unassembled WGS sequence"/>
</dbReference>
<keyword evidence="2" id="KW-1185">Reference proteome</keyword>
<protein>
    <submittedName>
        <fullName evidence="1">Uncharacterized protein</fullName>
    </submittedName>
</protein>
<proteinExistence type="predicted"/>
<organism evidence="1 2">
    <name type="scientific">Tranquillimonas alkanivorans</name>
    <dbReference type="NCBI Taxonomy" id="441119"/>
    <lineage>
        <taxon>Bacteria</taxon>
        <taxon>Pseudomonadati</taxon>
        <taxon>Pseudomonadota</taxon>
        <taxon>Alphaproteobacteria</taxon>
        <taxon>Rhodobacterales</taxon>
        <taxon>Roseobacteraceae</taxon>
        <taxon>Tranquillimonas</taxon>
    </lineage>
</organism>
<accession>A0A1I5W9Y1</accession>
<reference evidence="1 2" key="1">
    <citation type="submission" date="2016-10" db="EMBL/GenBank/DDBJ databases">
        <authorList>
            <person name="de Groot N.N."/>
        </authorList>
    </citation>
    <scope>NUCLEOTIDE SEQUENCE [LARGE SCALE GENOMIC DNA]</scope>
    <source>
        <strain evidence="1 2">DSM 19547</strain>
    </source>
</reference>
<dbReference type="EMBL" id="FOXA01000042">
    <property type="protein sequence ID" value="SFQ16513.1"/>
    <property type="molecule type" value="Genomic_DNA"/>
</dbReference>
<evidence type="ECO:0000313" key="1">
    <source>
        <dbReference type="EMBL" id="SFQ16513.1"/>
    </source>
</evidence>